<dbReference type="Proteomes" id="UP001596504">
    <property type="component" value="Unassembled WGS sequence"/>
</dbReference>
<dbReference type="SUPFAM" id="SSF160467">
    <property type="entry name" value="PH0987 N-terminal domain-like"/>
    <property type="match status" value="1"/>
</dbReference>
<keyword evidence="2 5" id="KW-0378">Hydrolase</keyword>
<evidence type="ECO:0000259" key="4">
    <source>
        <dbReference type="SMART" id="SM00796"/>
    </source>
</evidence>
<comment type="caution">
    <text evidence="5">The sequence shown here is derived from an EMBL/GenBank/DDBJ whole genome shotgun (WGS) entry which is preliminary data.</text>
</comment>
<dbReference type="EMBL" id="JBHTCJ010000008">
    <property type="protein sequence ID" value="MFC7343090.1"/>
    <property type="molecule type" value="Genomic_DNA"/>
</dbReference>
<dbReference type="PANTHER" id="PTHR34698:SF2">
    <property type="entry name" value="5-OXOPROLINASE SUBUNIT B"/>
    <property type="match status" value="1"/>
</dbReference>
<name>A0ABW2LNA3_9PSEU</name>
<evidence type="ECO:0000256" key="3">
    <source>
        <dbReference type="ARBA" id="ARBA00022840"/>
    </source>
</evidence>
<keyword evidence="6" id="KW-1185">Reference proteome</keyword>
<dbReference type="GO" id="GO:0016787">
    <property type="term" value="F:hydrolase activity"/>
    <property type="evidence" value="ECO:0007669"/>
    <property type="project" value="UniProtKB-KW"/>
</dbReference>
<dbReference type="Gene3D" id="3.30.1360.40">
    <property type="match status" value="1"/>
</dbReference>
<dbReference type="PANTHER" id="PTHR34698">
    <property type="entry name" value="5-OXOPROLINASE SUBUNIT B"/>
    <property type="match status" value="1"/>
</dbReference>
<proteinExistence type="predicted"/>
<organism evidence="5 6">
    <name type="scientific">Saccharopolyspora griseoalba</name>
    <dbReference type="NCBI Taxonomy" id="1431848"/>
    <lineage>
        <taxon>Bacteria</taxon>
        <taxon>Bacillati</taxon>
        <taxon>Actinomycetota</taxon>
        <taxon>Actinomycetes</taxon>
        <taxon>Pseudonocardiales</taxon>
        <taxon>Pseudonocardiaceae</taxon>
        <taxon>Saccharopolyspora</taxon>
    </lineage>
</organism>
<evidence type="ECO:0000313" key="6">
    <source>
        <dbReference type="Proteomes" id="UP001596504"/>
    </source>
</evidence>
<reference evidence="6" key="1">
    <citation type="journal article" date="2019" name="Int. J. Syst. Evol. Microbiol.">
        <title>The Global Catalogue of Microorganisms (GCM) 10K type strain sequencing project: providing services to taxonomists for standard genome sequencing and annotation.</title>
        <authorList>
            <consortium name="The Broad Institute Genomics Platform"/>
            <consortium name="The Broad Institute Genome Sequencing Center for Infectious Disease"/>
            <person name="Wu L."/>
            <person name="Ma J."/>
        </authorList>
    </citation>
    <scope>NUCLEOTIDE SEQUENCE [LARGE SCALE GENOMIC DNA]</scope>
    <source>
        <strain evidence="6">WLHS5</strain>
    </source>
</reference>
<evidence type="ECO:0000313" key="5">
    <source>
        <dbReference type="EMBL" id="MFC7343090.1"/>
    </source>
</evidence>
<evidence type="ECO:0000256" key="2">
    <source>
        <dbReference type="ARBA" id="ARBA00022801"/>
    </source>
</evidence>
<keyword evidence="3" id="KW-0067">ATP-binding</keyword>
<accession>A0ABW2LNA3</accession>
<dbReference type="Pfam" id="PF02682">
    <property type="entry name" value="CT_C_D"/>
    <property type="match status" value="1"/>
</dbReference>
<sequence>MFGTFTPRHGPLVTYRPAGDRCVLVEYGEAEPELALNFFAVRALAGLHQHPPPGFVDAAPGFRSILVRFDPERCSRQRLLDHLSELHEHQPDVSSLVVPSRVISLPIAFDDSETGRAVELYARSIRSDAPYLGEGGNIGHIAEQNGLAGPEELFERVLGTEWWTAFTGFAPGLPFTFSLRAPTGLSVPKYNPTRAWTPEGAVGMGGPCLAVFPVESPGSYQLIGRTVPIFDMLARNRAFRDGPFLCRAGDRLRFERVAEPELADIRRRVLEDRYEYLVEDAPFAVADYLGAGDGG</sequence>
<feature type="domain" description="Carboxyltransferase" evidence="4">
    <location>
        <begin position="13"/>
        <end position="246"/>
    </location>
</feature>
<dbReference type="RefSeq" id="WP_380669645.1">
    <property type="nucleotide sequence ID" value="NZ_JBHTCJ010000008.1"/>
</dbReference>
<dbReference type="InterPro" id="IPR003833">
    <property type="entry name" value="CT_C_D"/>
</dbReference>
<dbReference type="InterPro" id="IPR010016">
    <property type="entry name" value="PxpB"/>
</dbReference>
<dbReference type="InterPro" id="IPR029000">
    <property type="entry name" value="Cyclophilin-like_dom_sf"/>
</dbReference>
<gene>
    <name evidence="5" type="ORF">ACFQRI_16935</name>
</gene>
<dbReference type="SMART" id="SM00796">
    <property type="entry name" value="AHS1"/>
    <property type="match status" value="1"/>
</dbReference>
<keyword evidence="1" id="KW-0547">Nucleotide-binding</keyword>
<protein>
    <submittedName>
        <fullName evidence="5">Allophanate hydrolase subunit 1</fullName>
    </submittedName>
</protein>
<dbReference type="Gene3D" id="2.40.100.10">
    <property type="entry name" value="Cyclophilin-like"/>
    <property type="match status" value="1"/>
</dbReference>
<dbReference type="SUPFAM" id="SSF50891">
    <property type="entry name" value="Cyclophilin-like"/>
    <property type="match status" value="1"/>
</dbReference>
<evidence type="ECO:0000256" key="1">
    <source>
        <dbReference type="ARBA" id="ARBA00022741"/>
    </source>
</evidence>